<reference evidence="1" key="2">
    <citation type="submission" date="2020-01" db="EMBL/GenBank/DDBJ databases">
        <authorList>
            <person name="Campanaro S."/>
        </authorList>
    </citation>
    <scope>NUCLEOTIDE SEQUENCE</scope>
    <source>
        <strain evidence="1">AS06rmzACSIP_7</strain>
    </source>
</reference>
<name>A0A971M186_9BACT</name>
<dbReference type="AlphaFoldDB" id="A0A971M186"/>
<reference evidence="1" key="1">
    <citation type="journal article" date="2020" name="Biotechnol. Biofuels">
        <title>New insights from the biogas microbiome by comprehensive genome-resolved metagenomics of nearly 1600 species originating from multiple anaerobic digesters.</title>
        <authorList>
            <person name="Campanaro S."/>
            <person name="Treu L."/>
            <person name="Rodriguez-R L.M."/>
            <person name="Kovalovszki A."/>
            <person name="Ziels R.M."/>
            <person name="Maus I."/>
            <person name="Zhu X."/>
            <person name="Kougias P.G."/>
            <person name="Basile A."/>
            <person name="Luo G."/>
            <person name="Schluter A."/>
            <person name="Konstantinidis K.T."/>
            <person name="Angelidaki I."/>
        </authorList>
    </citation>
    <scope>NUCLEOTIDE SEQUENCE</scope>
    <source>
        <strain evidence="1">AS06rmzACSIP_7</strain>
    </source>
</reference>
<comment type="caution">
    <text evidence="1">The sequence shown here is derived from an EMBL/GenBank/DDBJ whole genome shotgun (WGS) entry which is preliminary data.</text>
</comment>
<protein>
    <submittedName>
        <fullName evidence="1">Uncharacterized protein</fullName>
    </submittedName>
</protein>
<organism evidence="1 2">
    <name type="scientific">Syntrophorhabdus aromaticivorans</name>
    <dbReference type="NCBI Taxonomy" id="328301"/>
    <lineage>
        <taxon>Bacteria</taxon>
        <taxon>Pseudomonadati</taxon>
        <taxon>Thermodesulfobacteriota</taxon>
        <taxon>Syntrophorhabdia</taxon>
        <taxon>Syntrophorhabdales</taxon>
        <taxon>Syntrophorhabdaceae</taxon>
        <taxon>Syntrophorhabdus</taxon>
    </lineage>
</organism>
<evidence type="ECO:0000313" key="1">
    <source>
        <dbReference type="EMBL" id="NLW33970.1"/>
    </source>
</evidence>
<sequence length="45" mass="5217">MKGMIGKTRWFALNMAADSGWWRRLDNAPEMKLDETPEEKAFCSP</sequence>
<gene>
    <name evidence="1" type="ORF">GXY80_00610</name>
</gene>
<accession>A0A971M186</accession>
<proteinExistence type="predicted"/>
<evidence type="ECO:0000313" key="2">
    <source>
        <dbReference type="Proteomes" id="UP000777265"/>
    </source>
</evidence>
<dbReference type="Proteomes" id="UP000777265">
    <property type="component" value="Unassembled WGS sequence"/>
</dbReference>
<dbReference type="EMBL" id="JAAYEE010000012">
    <property type="protein sequence ID" value="NLW33970.1"/>
    <property type="molecule type" value="Genomic_DNA"/>
</dbReference>